<sequence>MVLEEPAAPIPLLHGDPYYLEYRTRYNPIPLDDGAPVPTEAMNRKIIPLKKKSWRKRLSHLKRPNHQKRWINLKCLNLLRRGFYASSSSFVRQIEYRNRGSDEQTEQREGSNLRRWLVARSTEEVVIDSNGGERRLRLLLVAFSLLILAGRTREEGCGFLRRRIIAAISLRRVLVFLLFWPDRQSRCFPIAFAVPINNRRRMFGFELL</sequence>
<keyword evidence="2" id="KW-1185">Reference proteome</keyword>
<dbReference type="EMBL" id="CAKMRJ010003334">
    <property type="protein sequence ID" value="CAH1431890.1"/>
    <property type="molecule type" value="Genomic_DNA"/>
</dbReference>
<organism evidence="1 2">
    <name type="scientific">Lactuca virosa</name>
    <dbReference type="NCBI Taxonomy" id="75947"/>
    <lineage>
        <taxon>Eukaryota</taxon>
        <taxon>Viridiplantae</taxon>
        <taxon>Streptophyta</taxon>
        <taxon>Embryophyta</taxon>
        <taxon>Tracheophyta</taxon>
        <taxon>Spermatophyta</taxon>
        <taxon>Magnoliopsida</taxon>
        <taxon>eudicotyledons</taxon>
        <taxon>Gunneridae</taxon>
        <taxon>Pentapetalae</taxon>
        <taxon>asterids</taxon>
        <taxon>campanulids</taxon>
        <taxon>Asterales</taxon>
        <taxon>Asteraceae</taxon>
        <taxon>Cichorioideae</taxon>
        <taxon>Cichorieae</taxon>
        <taxon>Lactucinae</taxon>
        <taxon>Lactuca</taxon>
    </lineage>
</organism>
<dbReference type="Proteomes" id="UP001157418">
    <property type="component" value="Unassembled WGS sequence"/>
</dbReference>
<proteinExistence type="predicted"/>
<dbReference type="AlphaFoldDB" id="A0AAU9MYD9"/>
<name>A0AAU9MYD9_9ASTR</name>
<gene>
    <name evidence="1" type="ORF">LVIROSA_LOCUS18585</name>
</gene>
<accession>A0AAU9MYD9</accession>
<comment type="caution">
    <text evidence="1">The sequence shown here is derived from an EMBL/GenBank/DDBJ whole genome shotgun (WGS) entry which is preliminary data.</text>
</comment>
<evidence type="ECO:0000313" key="2">
    <source>
        <dbReference type="Proteomes" id="UP001157418"/>
    </source>
</evidence>
<evidence type="ECO:0000313" key="1">
    <source>
        <dbReference type="EMBL" id="CAH1431890.1"/>
    </source>
</evidence>
<protein>
    <submittedName>
        <fullName evidence="1">Uncharacterized protein</fullName>
    </submittedName>
</protein>
<reference evidence="1 2" key="1">
    <citation type="submission" date="2022-01" db="EMBL/GenBank/DDBJ databases">
        <authorList>
            <person name="Xiong W."/>
            <person name="Schranz E."/>
        </authorList>
    </citation>
    <scope>NUCLEOTIDE SEQUENCE [LARGE SCALE GENOMIC DNA]</scope>
</reference>